<gene>
    <name evidence="4" type="ORF">LSAT_V11C300115600</name>
</gene>
<dbReference type="OrthoDB" id="1736712at2759"/>
<dbReference type="Proteomes" id="UP000235145">
    <property type="component" value="Unassembled WGS sequence"/>
</dbReference>
<dbReference type="EMBL" id="NBSK02000003">
    <property type="protein sequence ID" value="KAJ0215998.1"/>
    <property type="molecule type" value="Genomic_DNA"/>
</dbReference>
<feature type="domain" description="GRAM" evidence="3">
    <location>
        <begin position="77"/>
        <end position="155"/>
    </location>
</feature>
<evidence type="ECO:0000256" key="2">
    <source>
        <dbReference type="SAM" id="MobiDB-lite"/>
    </source>
</evidence>
<protein>
    <recommendedName>
        <fullName evidence="3">GRAM domain-containing protein</fullName>
    </recommendedName>
</protein>
<dbReference type="AlphaFoldDB" id="A0A9R1W203"/>
<dbReference type="Gene3D" id="2.30.29.30">
    <property type="entry name" value="Pleckstrin-homology domain (PH domain)/Phosphotyrosine-binding domain (PTB)"/>
    <property type="match status" value="1"/>
</dbReference>
<dbReference type="Gramene" id="rna-gnl|WGS:NBSK|LSAT_3X34361_mrna">
    <property type="protein sequence ID" value="cds-PLY71734.1"/>
    <property type="gene ID" value="gene-LSAT_3X34361"/>
</dbReference>
<dbReference type="InterPro" id="IPR011993">
    <property type="entry name" value="PH-like_dom_sf"/>
</dbReference>
<evidence type="ECO:0000313" key="4">
    <source>
        <dbReference type="EMBL" id="KAJ0215998.1"/>
    </source>
</evidence>
<dbReference type="PANTHER" id="PTHR31969">
    <property type="entry name" value="GEM-LIKE PROTEIN 2"/>
    <property type="match status" value="1"/>
</dbReference>
<evidence type="ECO:0000313" key="5">
    <source>
        <dbReference type="Proteomes" id="UP000235145"/>
    </source>
</evidence>
<feature type="compositionally biased region" description="Polar residues" evidence="2">
    <location>
        <begin position="33"/>
        <end position="42"/>
    </location>
</feature>
<feature type="region of interest" description="Disordered" evidence="2">
    <location>
        <begin position="24"/>
        <end position="51"/>
    </location>
</feature>
<dbReference type="Pfam" id="PF02893">
    <property type="entry name" value="GRAM"/>
    <property type="match status" value="1"/>
</dbReference>
<comment type="similarity">
    <text evidence="1">Belongs to the GEM family.</text>
</comment>
<proteinExistence type="inferred from homology"/>
<dbReference type="InterPro" id="IPR037848">
    <property type="entry name" value="GEM-like"/>
</dbReference>
<dbReference type="InterPro" id="IPR004182">
    <property type="entry name" value="GRAM"/>
</dbReference>
<comment type="caution">
    <text evidence="4">The sequence shown here is derived from an EMBL/GenBank/DDBJ whole genome shotgun (WGS) entry which is preliminary data.</text>
</comment>
<organism evidence="4 5">
    <name type="scientific">Lactuca sativa</name>
    <name type="common">Garden lettuce</name>
    <dbReference type="NCBI Taxonomy" id="4236"/>
    <lineage>
        <taxon>Eukaryota</taxon>
        <taxon>Viridiplantae</taxon>
        <taxon>Streptophyta</taxon>
        <taxon>Embryophyta</taxon>
        <taxon>Tracheophyta</taxon>
        <taxon>Spermatophyta</taxon>
        <taxon>Magnoliopsida</taxon>
        <taxon>eudicotyledons</taxon>
        <taxon>Gunneridae</taxon>
        <taxon>Pentapetalae</taxon>
        <taxon>asterids</taxon>
        <taxon>campanulids</taxon>
        <taxon>Asterales</taxon>
        <taxon>Asteraceae</taxon>
        <taxon>Cichorioideae</taxon>
        <taxon>Cichorieae</taxon>
        <taxon>Lactucinae</taxon>
        <taxon>Lactuca</taxon>
    </lineage>
</organism>
<sequence>MDHRSSSKHDTGVEIKSTNKGLLLSKPYEPCHSISSTSSKTNGTEREASSSPKLIEIMKQKLSHGAQMIQLGSTPGKIFRKTFGIREEEKLLQASQCYLYTTAGAIAGILYVSTERVAFCSDRSLKTYSPTGELLKFQYKVSIPLGKIKGVRESMNMKRLSYNYVEVVTVDDFSFWFLGFENYKKTLRYLHHAIGHECLCNRC</sequence>
<reference evidence="4 5" key="1">
    <citation type="journal article" date="2017" name="Nat. Commun.">
        <title>Genome assembly with in vitro proximity ligation data and whole-genome triplication in lettuce.</title>
        <authorList>
            <person name="Reyes-Chin-Wo S."/>
            <person name="Wang Z."/>
            <person name="Yang X."/>
            <person name="Kozik A."/>
            <person name="Arikit S."/>
            <person name="Song C."/>
            <person name="Xia L."/>
            <person name="Froenicke L."/>
            <person name="Lavelle D.O."/>
            <person name="Truco M.J."/>
            <person name="Xia R."/>
            <person name="Zhu S."/>
            <person name="Xu C."/>
            <person name="Xu H."/>
            <person name="Xu X."/>
            <person name="Cox K."/>
            <person name="Korf I."/>
            <person name="Meyers B.C."/>
            <person name="Michelmore R.W."/>
        </authorList>
    </citation>
    <scope>NUCLEOTIDE SEQUENCE [LARGE SCALE GENOMIC DNA]</scope>
    <source>
        <strain evidence="5">cv. Salinas</strain>
        <tissue evidence="4">Seedlings</tissue>
    </source>
</reference>
<evidence type="ECO:0000256" key="1">
    <source>
        <dbReference type="ARBA" id="ARBA00009414"/>
    </source>
</evidence>
<keyword evidence="5" id="KW-1185">Reference proteome</keyword>
<accession>A0A9R1W203</accession>
<evidence type="ECO:0000259" key="3">
    <source>
        <dbReference type="SMART" id="SM00568"/>
    </source>
</evidence>
<name>A0A9R1W203_LACSA</name>
<dbReference type="SMART" id="SM00568">
    <property type="entry name" value="GRAM"/>
    <property type="match status" value="1"/>
</dbReference>